<dbReference type="EMBL" id="BARS01053486">
    <property type="protein sequence ID" value="GAG51891.1"/>
    <property type="molecule type" value="Genomic_DNA"/>
</dbReference>
<accession>X0ZUT5</accession>
<feature type="compositionally biased region" description="Polar residues" evidence="1">
    <location>
        <begin position="102"/>
        <end position="111"/>
    </location>
</feature>
<dbReference type="AlphaFoldDB" id="X0ZUT5"/>
<evidence type="ECO:0000313" key="2">
    <source>
        <dbReference type="EMBL" id="GAG51891.1"/>
    </source>
</evidence>
<feature type="region of interest" description="Disordered" evidence="1">
    <location>
        <begin position="102"/>
        <end position="124"/>
    </location>
</feature>
<feature type="non-terminal residue" evidence="2">
    <location>
        <position position="124"/>
    </location>
</feature>
<proteinExistence type="predicted"/>
<evidence type="ECO:0000256" key="1">
    <source>
        <dbReference type="SAM" id="MobiDB-lite"/>
    </source>
</evidence>
<reference evidence="2" key="1">
    <citation type="journal article" date="2014" name="Front. Microbiol.">
        <title>High frequency of phylogenetically diverse reductive dehalogenase-homologous genes in deep subseafloor sedimentary metagenomes.</title>
        <authorList>
            <person name="Kawai M."/>
            <person name="Futagami T."/>
            <person name="Toyoda A."/>
            <person name="Takaki Y."/>
            <person name="Nishi S."/>
            <person name="Hori S."/>
            <person name="Arai W."/>
            <person name="Tsubouchi T."/>
            <person name="Morono Y."/>
            <person name="Uchiyama I."/>
            <person name="Ito T."/>
            <person name="Fujiyama A."/>
            <person name="Inagaki F."/>
            <person name="Takami H."/>
        </authorList>
    </citation>
    <scope>NUCLEOTIDE SEQUENCE</scope>
    <source>
        <strain evidence="2">Expedition CK06-06</strain>
    </source>
</reference>
<organism evidence="2">
    <name type="scientific">marine sediment metagenome</name>
    <dbReference type="NCBI Taxonomy" id="412755"/>
    <lineage>
        <taxon>unclassified sequences</taxon>
        <taxon>metagenomes</taxon>
        <taxon>ecological metagenomes</taxon>
    </lineage>
</organism>
<name>X0ZUT5_9ZZZZ</name>
<sequence length="124" mass="13598">MKLPKVAMSQVQSLGRSDFQGLGIAGAQAAQTGKTQQNAMDMIAQVAGDYIYRKQTVEQNDVYAATQVGIKDFEAKHGAKKFYTSQELGNIPEDVVPRMETYTDSDGTQVSEFRDNIPADEGYP</sequence>
<protein>
    <submittedName>
        <fullName evidence="2">Uncharacterized protein</fullName>
    </submittedName>
</protein>
<gene>
    <name evidence="2" type="ORF">S01H1_79358</name>
</gene>
<comment type="caution">
    <text evidence="2">The sequence shown here is derived from an EMBL/GenBank/DDBJ whole genome shotgun (WGS) entry which is preliminary data.</text>
</comment>